<accession>A0A1E1JWJ9</accession>
<name>A0A1E1JWJ9_9HELO</name>
<gene>
    <name evidence="2" type="ORF">RCO7_02305</name>
</gene>
<comment type="caution">
    <text evidence="2">The sequence shown here is derived from an EMBL/GenBank/DDBJ whole genome shotgun (WGS) entry which is preliminary data.</text>
</comment>
<reference evidence="3" key="1">
    <citation type="submission" date="2016-03" db="EMBL/GenBank/DDBJ databases">
        <authorList>
            <person name="Ploux O."/>
        </authorList>
    </citation>
    <scope>NUCLEOTIDE SEQUENCE [LARGE SCALE GENOMIC DNA]</scope>
    <source>
        <strain evidence="3">UK7</strain>
    </source>
</reference>
<evidence type="ECO:0000313" key="3">
    <source>
        <dbReference type="Proteomes" id="UP000178129"/>
    </source>
</evidence>
<feature type="compositionally biased region" description="Acidic residues" evidence="1">
    <location>
        <begin position="209"/>
        <end position="218"/>
    </location>
</feature>
<proteinExistence type="predicted"/>
<dbReference type="InParanoid" id="A0A1E1JWJ9"/>
<dbReference type="Proteomes" id="UP000178129">
    <property type="component" value="Unassembled WGS sequence"/>
</dbReference>
<evidence type="ECO:0000313" key="2">
    <source>
        <dbReference type="EMBL" id="CZS90020.1"/>
    </source>
</evidence>
<dbReference type="AlphaFoldDB" id="A0A1E1JWJ9"/>
<feature type="region of interest" description="Disordered" evidence="1">
    <location>
        <begin position="194"/>
        <end position="218"/>
    </location>
</feature>
<sequence>MLSENNSALLSLPNEIISHIISDVIISNEIEIFDPCTGAVADGDKRKLDPVKETRLVCKAFDDHYKAVRNTQKFRHLNYIRSSGFFDPETTVWTADFFTIWANIQNSHDTSFSRAASNATFQQCARILQLDMSIGPSSFGHKLQTHRFCLEFWARVIRNVGNLSRIDLLSDALGRCNTDGSGLREVAGNIKETTEDLAEEPENPHCYSEEEDESDVEDVILEV</sequence>
<protein>
    <submittedName>
        <fullName evidence="2">Uncharacterized protein</fullName>
    </submittedName>
</protein>
<evidence type="ECO:0000256" key="1">
    <source>
        <dbReference type="SAM" id="MobiDB-lite"/>
    </source>
</evidence>
<keyword evidence="3" id="KW-1185">Reference proteome</keyword>
<dbReference type="EMBL" id="FJUW01000003">
    <property type="protein sequence ID" value="CZS90020.1"/>
    <property type="molecule type" value="Genomic_DNA"/>
</dbReference>
<organism evidence="2 3">
    <name type="scientific">Rhynchosporium graminicola</name>
    <dbReference type="NCBI Taxonomy" id="2792576"/>
    <lineage>
        <taxon>Eukaryota</taxon>
        <taxon>Fungi</taxon>
        <taxon>Dikarya</taxon>
        <taxon>Ascomycota</taxon>
        <taxon>Pezizomycotina</taxon>
        <taxon>Leotiomycetes</taxon>
        <taxon>Helotiales</taxon>
        <taxon>Ploettnerulaceae</taxon>
        <taxon>Rhynchosporium</taxon>
    </lineage>
</organism>